<keyword evidence="2 6" id="KW-0812">Transmembrane</keyword>
<proteinExistence type="predicted"/>
<comment type="subcellular location">
    <subcellularLocation>
        <location evidence="1">Endomembrane system</location>
        <topology evidence="1">Multi-pass membrane protein</topology>
    </subcellularLocation>
</comment>
<keyword evidence="5" id="KW-0927">Auxin signaling pathway</keyword>
<evidence type="ECO:0008006" key="9">
    <source>
        <dbReference type="Google" id="ProtNLM"/>
    </source>
</evidence>
<evidence type="ECO:0000256" key="2">
    <source>
        <dbReference type="ARBA" id="ARBA00022692"/>
    </source>
</evidence>
<reference evidence="7 8" key="1">
    <citation type="submission" date="2022-03" db="EMBL/GenBank/DDBJ databases">
        <authorList>
            <person name="Nunn A."/>
            <person name="Chopra R."/>
            <person name="Nunn A."/>
            <person name="Contreras Garrido A."/>
        </authorList>
    </citation>
    <scope>NUCLEOTIDE SEQUENCE [LARGE SCALE GENOMIC DNA]</scope>
</reference>
<evidence type="ECO:0000313" key="8">
    <source>
        <dbReference type="Proteomes" id="UP000836841"/>
    </source>
</evidence>
<dbReference type="PANTHER" id="PTHR31419">
    <property type="entry name" value="PROTEIN PIN-LIKES 2"/>
    <property type="match status" value="1"/>
</dbReference>
<feature type="transmembrane region" description="Helical" evidence="6">
    <location>
        <begin position="81"/>
        <end position="108"/>
    </location>
</feature>
<feature type="transmembrane region" description="Helical" evidence="6">
    <location>
        <begin position="12"/>
        <end position="36"/>
    </location>
</feature>
<evidence type="ECO:0000256" key="3">
    <source>
        <dbReference type="ARBA" id="ARBA00022989"/>
    </source>
</evidence>
<dbReference type="Proteomes" id="UP000836841">
    <property type="component" value="Chromosome 6"/>
</dbReference>
<dbReference type="EMBL" id="OU466862">
    <property type="protein sequence ID" value="CAH2074702.1"/>
    <property type="molecule type" value="Genomic_DNA"/>
</dbReference>
<dbReference type="GO" id="GO:0016020">
    <property type="term" value="C:membrane"/>
    <property type="evidence" value="ECO:0007669"/>
    <property type="project" value="InterPro"/>
</dbReference>
<evidence type="ECO:0000256" key="5">
    <source>
        <dbReference type="ARBA" id="ARBA00023294"/>
    </source>
</evidence>
<keyword evidence="8" id="KW-1185">Reference proteome</keyword>
<keyword evidence="3 6" id="KW-1133">Transmembrane helix</keyword>
<feature type="transmembrane region" description="Helical" evidence="6">
    <location>
        <begin position="114"/>
        <end position="138"/>
    </location>
</feature>
<feature type="transmembrane region" description="Helical" evidence="6">
    <location>
        <begin position="260"/>
        <end position="281"/>
    </location>
</feature>
<organism evidence="7 8">
    <name type="scientific">Thlaspi arvense</name>
    <name type="common">Field penny-cress</name>
    <dbReference type="NCBI Taxonomy" id="13288"/>
    <lineage>
        <taxon>Eukaryota</taxon>
        <taxon>Viridiplantae</taxon>
        <taxon>Streptophyta</taxon>
        <taxon>Embryophyta</taxon>
        <taxon>Tracheophyta</taxon>
        <taxon>Spermatophyta</taxon>
        <taxon>Magnoliopsida</taxon>
        <taxon>eudicotyledons</taxon>
        <taxon>Gunneridae</taxon>
        <taxon>Pentapetalae</taxon>
        <taxon>rosids</taxon>
        <taxon>malvids</taxon>
        <taxon>Brassicales</taxon>
        <taxon>Brassicaceae</taxon>
        <taxon>Thlaspideae</taxon>
        <taxon>Thlaspi</taxon>
    </lineage>
</organism>
<dbReference type="AlphaFoldDB" id="A0AAU9T1H4"/>
<dbReference type="GO" id="GO:0080162">
    <property type="term" value="P:endoplasmic reticulum to cytosol auxin transport"/>
    <property type="evidence" value="ECO:0007669"/>
    <property type="project" value="InterPro"/>
</dbReference>
<gene>
    <name evidence="7" type="ORF">TAV2_LOCUS20770</name>
</gene>
<dbReference type="InterPro" id="IPR039305">
    <property type="entry name" value="PILS2/6"/>
</dbReference>
<keyword evidence="4 6" id="KW-0472">Membrane</keyword>
<evidence type="ECO:0000313" key="7">
    <source>
        <dbReference type="EMBL" id="CAH2074702.1"/>
    </source>
</evidence>
<name>A0AAU9T1H4_THLAR</name>
<dbReference type="InterPro" id="IPR004776">
    <property type="entry name" value="Mem_transp_PIN-like"/>
</dbReference>
<evidence type="ECO:0000256" key="6">
    <source>
        <dbReference type="SAM" id="Phobius"/>
    </source>
</evidence>
<sequence>MEIPTGWPGESVLGTIKIAVMPIAKVFTMCFLGLLMASKYVNILPPSGRKLLNGLVFSLFASLLDLFPARTSRHSPTKCFSGLWFIPVNVVLGTISGSLIGFVVASIIRPPYPYFKFTIIQIGVGNIGNVPLVLLAALCRDTSNPFVDAAPEQVPLLTQNYPKDISSPQVRLPVRSIEPSGRGDSRKGKVTQIFVFLYEKFETEANCPTCNSCFRPGSSKLGFKTTAAIIFGRLVLVPPVGLGIVTLADKLGFLPADDKMFRFVLLLQHTMPTSVLSGAVANLRGCGRESAAVLFWVHIFAIFSMAGWMVLYINILF</sequence>
<dbReference type="GO" id="GO:0012505">
    <property type="term" value="C:endomembrane system"/>
    <property type="evidence" value="ECO:0007669"/>
    <property type="project" value="UniProtKB-SubCell"/>
</dbReference>
<feature type="transmembrane region" description="Helical" evidence="6">
    <location>
        <begin position="293"/>
        <end position="315"/>
    </location>
</feature>
<dbReference type="PANTHER" id="PTHR31419:SF1">
    <property type="entry name" value="PROTEIN PIN-LIKES 6"/>
    <property type="match status" value="1"/>
</dbReference>
<evidence type="ECO:0000256" key="4">
    <source>
        <dbReference type="ARBA" id="ARBA00023136"/>
    </source>
</evidence>
<accession>A0AAU9T1H4</accession>
<feature type="transmembrane region" description="Helical" evidence="6">
    <location>
        <begin position="225"/>
        <end position="248"/>
    </location>
</feature>
<evidence type="ECO:0000256" key="1">
    <source>
        <dbReference type="ARBA" id="ARBA00004127"/>
    </source>
</evidence>
<dbReference type="GO" id="GO:0009734">
    <property type="term" value="P:auxin-activated signaling pathway"/>
    <property type="evidence" value="ECO:0007669"/>
    <property type="project" value="UniProtKB-KW"/>
</dbReference>
<dbReference type="Pfam" id="PF03547">
    <property type="entry name" value="Mem_trans"/>
    <property type="match status" value="2"/>
</dbReference>
<protein>
    <recommendedName>
        <fullName evidence="9">PIN-like protein</fullName>
    </recommendedName>
</protein>